<evidence type="ECO:0000313" key="4">
    <source>
        <dbReference type="Proteomes" id="UP000501168"/>
    </source>
</evidence>
<dbReference type="EMBL" id="CP050253">
    <property type="protein sequence ID" value="QIQ21935.1"/>
    <property type="molecule type" value="Genomic_DNA"/>
</dbReference>
<dbReference type="CDD" id="cd03035">
    <property type="entry name" value="ArsC_Yffb"/>
    <property type="match status" value="1"/>
</dbReference>
<dbReference type="SUPFAM" id="SSF52833">
    <property type="entry name" value="Thioredoxin-like"/>
    <property type="match status" value="1"/>
</dbReference>
<protein>
    <submittedName>
        <fullName evidence="3">ArsC family reductase</fullName>
    </submittedName>
</protein>
<proteinExistence type="inferred from homology"/>
<accession>A0A6G9ICH6</accession>
<dbReference type="NCBIfam" id="NF008107">
    <property type="entry name" value="PRK10853.1"/>
    <property type="match status" value="1"/>
</dbReference>
<dbReference type="PROSITE" id="PS51353">
    <property type="entry name" value="ARSC"/>
    <property type="match status" value="1"/>
</dbReference>
<dbReference type="FunCoup" id="A0A6G9ICH6">
    <property type="interactions" value="120"/>
</dbReference>
<gene>
    <name evidence="3" type="ORF">IPMB12_09740</name>
</gene>
<dbReference type="Gene3D" id="3.40.30.10">
    <property type="entry name" value="Glutaredoxin"/>
    <property type="match status" value="1"/>
</dbReference>
<reference evidence="3 4" key="1">
    <citation type="submission" date="2020-03" db="EMBL/GenBank/DDBJ databases">
        <title>Complete genome sequence of Orbus sp. IPMB12 (BCRC 80908).</title>
        <authorList>
            <person name="Lo W.-S."/>
            <person name="Chang T.-H."/>
            <person name="Kuo C.-H."/>
        </authorList>
    </citation>
    <scope>NUCLEOTIDE SEQUENCE [LARGE SCALE GENOMIC DNA]</scope>
    <source>
        <strain evidence="3 4">IPMB12</strain>
    </source>
</reference>
<dbReference type="Pfam" id="PF03960">
    <property type="entry name" value="ArsC"/>
    <property type="match status" value="1"/>
</dbReference>
<dbReference type="InterPro" id="IPR006504">
    <property type="entry name" value="Tscrpt_reg_Spx/MgsR"/>
</dbReference>
<dbReference type="Proteomes" id="UP000501168">
    <property type="component" value="Chromosome"/>
</dbReference>
<evidence type="ECO:0000256" key="2">
    <source>
        <dbReference type="PROSITE-ProRule" id="PRU01282"/>
    </source>
</evidence>
<comment type="similarity">
    <text evidence="1 2">Belongs to the ArsC family.</text>
</comment>
<dbReference type="PANTHER" id="PTHR30041:SF8">
    <property type="entry name" value="PROTEIN YFFB"/>
    <property type="match status" value="1"/>
</dbReference>
<dbReference type="RefSeq" id="WP_166917215.1">
    <property type="nucleotide sequence ID" value="NZ_CP050253.1"/>
</dbReference>
<sequence>MYKIYGIKNCDTMKKALNWLNDNKVEFEFHNYKTEGLSPELLQSFIDLVGWQPLLNTKGTTWRKLDEATRQSIDNEVSAKALMLENTSIIKRPLLVKGKKALLGFSTDGYQQFIKDMK</sequence>
<name>A0A6G9ICH6_9GAMM</name>
<dbReference type="InParanoid" id="A0A6G9ICH6"/>
<dbReference type="InterPro" id="IPR036249">
    <property type="entry name" value="Thioredoxin-like_sf"/>
</dbReference>
<dbReference type="NCBIfam" id="TIGR01617">
    <property type="entry name" value="arsC_related"/>
    <property type="match status" value="1"/>
</dbReference>
<keyword evidence="4" id="KW-1185">Reference proteome</keyword>
<organism evidence="3 4">
    <name type="scientific">Zophobihabitans entericus</name>
    <dbReference type="NCBI Taxonomy" id="1635327"/>
    <lineage>
        <taxon>Bacteria</taxon>
        <taxon>Pseudomonadati</taxon>
        <taxon>Pseudomonadota</taxon>
        <taxon>Gammaproteobacteria</taxon>
        <taxon>Orbales</taxon>
        <taxon>Orbaceae</taxon>
        <taxon>Zophobihabitans</taxon>
    </lineage>
</organism>
<dbReference type="KEGG" id="orb:IPMB12_09740"/>
<evidence type="ECO:0000256" key="1">
    <source>
        <dbReference type="ARBA" id="ARBA00007198"/>
    </source>
</evidence>
<dbReference type="InterPro" id="IPR006660">
    <property type="entry name" value="Arsenate_reductase-like"/>
</dbReference>
<dbReference type="PANTHER" id="PTHR30041">
    <property type="entry name" value="ARSENATE REDUCTASE"/>
    <property type="match status" value="1"/>
</dbReference>
<dbReference type="AlphaFoldDB" id="A0A6G9ICH6"/>
<evidence type="ECO:0000313" key="3">
    <source>
        <dbReference type="EMBL" id="QIQ21935.1"/>
    </source>
</evidence>